<evidence type="ECO:0000256" key="5">
    <source>
        <dbReference type="ARBA" id="ARBA00022989"/>
    </source>
</evidence>
<dbReference type="EMBL" id="BNAH01000003">
    <property type="protein sequence ID" value="GHE82685.1"/>
    <property type="molecule type" value="Genomic_DNA"/>
</dbReference>
<keyword evidence="9" id="KW-1185">Reference proteome</keyword>
<evidence type="ECO:0000256" key="6">
    <source>
        <dbReference type="ARBA" id="ARBA00023136"/>
    </source>
</evidence>
<feature type="transmembrane region" description="Helical" evidence="7">
    <location>
        <begin position="78"/>
        <end position="95"/>
    </location>
</feature>
<comment type="similarity">
    <text evidence="2">Belongs to the DoxX family.</text>
</comment>
<comment type="subcellular location">
    <subcellularLocation>
        <location evidence="1">Cell membrane</location>
        <topology evidence="1">Multi-pass membrane protein</topology>
    </subcellularLocation>
</comment>
<dbReference type="RefSeq" id="WP_189376890.1">
    <property type="nucleotide sequence ID" value="NZ_BNAH01000003.1"/>
</dbReference>
<name>A0ABQ3IFJ1_9GAMM</name>
<evidence type="ECO:0000256" key="3">
    <source>
        <dbReference type="ARBA" id="ARBA00022475"/>
    </source>
</evidence>
<accession>A0ABQ3IFJ1</accession>
<organism evidence="8 9">
    <name type="scientific">Thalassotalea profundi</name>
    <dbReference type="NCBI Taxonomy" id="2036687"/>
    <lineage>
        <taxon>Bacteria</taxon>
        <taxon>Pseudomonadati</taxon>
        <taxon>Pseudomonadota</taxon>
        <taxon>Gammaproteobacteria</taxon>
        <taxon>Alteromonadales</taxon>
        <taxon>Colwelliaceae</taxon>
        <taxon>Thalassotalea</taxon>
    </lineage>
</organism>
<evidence type="ECO:0000256" key="1">
    <source>
        <dbReference type="ARBA" id="ARBA00004651"/>
    </source>
</evidence>
<evidence type="ECO:0000313" key="9">
    <source>
        <dbReference type="Proteomes" id="UP000626370"/>
    </source>
</evidence>
<keyword evidence="6 7" id="KW-0472">Membrane</keyword>
<evidence type="ECO:0000256" key="7">
    <source>
        <dbReference type="SAM" id="Phobius"/>
    </source>
</evidence>
<evidence type="ECO:0000313" key="8">
    <source>
        <dbReference type="EMBL" id="GHE82685.1"/>
    </source>
</evidence>
<dbReference type="Pfam" id="PF07681">
    <property type="entry name" value="DoxX"/>
    <property type="match status" value="1"/>
</dbReference>
<dbReference type="PANTHER" id="PTHR33452">
    <property type="entry name" value="OXIDOREDUCTASE CATD-RELATED"/>
    <property type="match status" value="1"/>
</dbReference>
<keyword evidence="3" id="KW-1003">Cell membrane</keyword>
<evidence type="ECO:0000256" key="4">
    <source>
        <dbReference type="ARBA" id="ARBA00022692"/>
    </source>
</evidence>
<keyword evidence="5 7" id="KW-1133">Transmembrane helix</keyword>
<dbReference type="InterPro" id="IPR051907">
    <property type="entry name" value="DoxX-like_oxidoreductase"/>
</dbReference>
<dbReference type="PANTHER" id="PTHR33452:SF19">
    <property type="entry name" value="DOXX FAMILY PROTEIN"/>
    <property type="match status" value="1"/>
</dbReference>
<feature type="transmembrane region" description="Helical" evidence="7">
    <location>
        <begin position="184"/>
        <end position="207"/>
    </location>
</feature>
<dbReference type="InterPro" id="IPR032808">
    <property type="entry name" value="DoxX"/>
</dbReference>
<evidence type="ECO:0000256" key="2">
    <source>
        <dbReference type="ARBA" id="ARBA00006679"/>
    </source>
</evidence>
<keyword evidence="4 7" id="KW-0812">Transmembrane</keyword>
<feature type="transmembrane region" description="Helical" evidence="7">
    <location>
        <begin position="15"/>
        <end position="38"/>
    </location>
</feature>
<gene>
    <name evidence="8" type="ORF">GCM10011501_08710</name>
</gene>
<comment type="caution">
    <text evidence="8">The sequence shown here is derived from an EMBL/GenBank/DDBJ whole genome shotgun (WGS) entry which is preliminary data.</text>
</comment>
<dbReference type="Proteomes" id="UP000626370">
    <property type="component" value="Unassembled WGS sequence"/>
</dbReference>
<sequence>MNFIKHYQEFFSKCILLDGITALLIRIYLGPVFIMAGYNKLNLSDPNISGISQIFASDEIVQWFGNTQWGLGLPFPEFLANLAAWTEFLGGWLLLLGVLTRLISLPLMITMLVAAITVHADNGWFAITPTNSATSVANVPTWLGFDSGKESLANSELAGVKLERMRDILAENGNVDWLYQQGNIVILNNGIEFATTYFILLLALLLIGPGRFTSIDHYLYTYWIKPKLSPSVIT</sequence>
<protein>
    <submittedName>
        <fullName evidence="8">DoxD-like inner membrane protein</fullName>
    </submittedName>
</protein>
<proteinExistence type="inferred from homology"/>
<reference evidence="9" key="1">
    <citation type="journal article" date="2019" name="Int. J. Syst. Evol. Microbiol.">
        <title>The Global Catalogue of Microorganisms (GCM) 10K type strain sequencing project: providing services to taxonomists for standard genome sequencing and annotation.</title>
        <authorList>
            <consortium name="The Broad Institute Genomics Platform"/>
            <consortium name="The Broad Institute Genome Sequencing Center for Infectious Disease"/>
            <person name="Wu L."/>
            <person name="Ma J."/>
        </authorList>
    </citation>
    <scope>NUCLEOTIDE SEQUENCE [LARGE SCALE GENOMIC DNA]</scope>
    <source>
        <strain evidence="9">CGMCC 1.15922</strain>
    </source>
</reference>